<name>A0A9P9L186_FUSSL</name>
<dbReference type="AlphaFoldDB" id="A0A9P9L186"/>
<reference evidence="2" key="1">
    <citation type="journal article" date="2021" name="Nat. Commun.">
        <title>Genetic determinants of endophytism in the Arabidopsis root mycobiome.</title>
        <authorList>
            <person name="Mesny F."/>
            <person name="Miyauchi S."/>
            <person name="Thiergart T."/>
            <person name="Pickel B."/>
            <person name="Atanasova L."/>
            <person name="Karlsson M."/>
            <person name="Huettel B."/>
            <person name="Barry K.W."/>
            <person name="Haridas S."/>
            <person name="Chen C."/>
            <person name="Bauer D."/>
            <person name="Andreopoulos W."/>
            <person name="Pangilinan J."/>
            <person name="LaButti K."/>
            <person name="Riley R."/>
            <person name="Lipzen A."/>
            <person name="Clum A."/>
            <person name="Drula E."/>
            <person name="Henrissat B."/>
            <person name="Kohler A."/>
            <person name="Grigoriev I.V."/>
            <person name="Martin F.M."/>
            <person name="Hacquard S."/>
        </authorList>
    </citation>
    <scope>NUCLEOTIDE SEQUENCE</scope>
    <source>
        <strain evidence="2">FSSC 5 MPI-SDFR-AT-0091</strain>
    </source>
</reference>
<dbReference type="OrthoDB" id="265717at2759"/>
<accession>A0A9P9L186</accession>
<dbReference type="PANTHER" id="PTHR24148:SF73">
    <property type="entry name" value="HET DOMAIN PROTEIN (AFU_ORTHOLOGUE AFUA_8G01020)"/>
    <property type="match status" value="1"/>
</dbReference>
<evidence type="ECO:0000313" key="3">
    <source>
        <dbReference type="Proteomes" id="UP000736672"/>
    </source>
</evidence>
<dbReference type="PANTHER" id="PTHR24148">
    <property type="entry name" value="ANKYRIN REPEAT DOMAIN-CONTAINING PROTEIN 39 HOMOLOG-RELATED"/>
    <property type="match status" value="1"/>
</dbReference>
<gene>
    <name evidence="2" type="ORF">B0J15DRAFT_590151</name>
</gene>
<proteinExistence type="predicted"/>
<evidence type="ECO:0000259" key="1">
    <source>
        <dbReference type="Pfam" id="PF06985"/>
    </source>
</evidence>
<dbReference type="InterPro" id="IPR052895">
    <property type="entry name" value="HetReg/Transcr_Mod"/>
</dbReference>
<organism evidence="2 3">
    <name type="scientific">Fusarium solani</name>
    <name type="common">Filamentous fungus</name>
    <dbReference type="NCBI Taxonomy" id="169388"/>
    <lineage>
        <taxon>Eukaryota</taxon>
        <taxon>Fungi</taxon>
        <taxon>Dikarya</taxon>
        <taxon>Ascomycota</taxon>
        <taxon>Pezizomycotina</taxon>
        <taxon>Sordariomycetes</taxon>
        <taxon>Hypocreomycetidae</taxon>
        <taxon>Hypocreales</taxon>
        <taxon>Nectriaceae</taxon>
        <taxon>Fusarium</taxon>
        <taxon>Fusarium solani species complex</taxon>
    </lineage>
</organism>
<dbReference type="Proteomes" id="UP000736672">
    <property type="component" value="Unassembled WGS sequence"/>
</dbReference>
<dbReference type="Pfam" id="PF26639">
    <property type="entry name" value="Het-6_barrel"/>
    <property type="match status" value="1"/>
</dbReference>
<sequence length="699" mass="80053">MDGPETSLYRPLGDDEIRLITIHPHLVNGLVSCSLDTFSLTETNSVFKQFLHNYDSPNKPRRGLIATWRSIQRAKGTRHPPDHRSMKSFTPLDTHCFRYTWGDFAAMSYTWGTDEAGKIIVNGQEMTVTKNLEDALRELGSDGGRFARRYKLWVDAICINQSDMEETSEQVARMREIYSEAWAVVAWLGPAGDESDQGMRLLCALSRLDDKEKDDLTALLEQNPTMFGEFAFYGLHSLMKRRYWWRLWIIQELVMGSKSTILRCGGDTLDWETFSRGISSLYHGGLWSAKDWLLKGEMKKKLAKDDPRWVTASIHLVHQNIRPLSEFEFQGGERQSMRKLLELAMSDSREEKDKVFGLLGMMEPKIAKRIICKYSKSTAEIFSATSTAFIEHYGNLEPLREANPWGEADTPSWVVDWTWNGRLRYSKPESVFIGAFWTPGTPEPRPETMYCADGHRDTLCSVFSNGKLLKCKGVIIDKICGLGACERGYFDWDPSSIVQPAEWQSVYDDTAWALCRAMLLGRVSNGEHVSKRHCALLSLPRTYEAAFKQFEALGWTWMKEQEAYYFRWVRWHKAHDEIIMAGKPLGDYFTEKIPCNASEFDYAEVFLAADRTGMGRRLMFTSRGYMGWAPDNPYGSLQDQIRVGDMVCVAYGCSTPLVIRRVEDKYHVLGEAYIEGLMDGEVIDLVEKGELFEEELIFS</sequence>
<keyword evidence="3" id="KW-1185">Reference proteome</keyword>
<comment type="caution">
    <text evidence="2">The sequence shown here is derived from an EMBL/GenBank/DDBJ whole genome shotgun (WGS) entry which is preliminary data.</text>
</comment>
<dbReference type="Pfam" id="PF06985">
    <property type="entry name" value="HET"/>
    <property type="match status" value="1"/>
</dbReference>
<protein>
    <submittedName>
        <fullName evidence="2">Heterokaryon incompatibility protein-domain-containing protein</fullName>
    </submittedName>
</protein>
<dbReference type="EMBL" id="JAGTJS010000003">
    <property type="protein sequence ID" value="KAH7272296.1"/>
    <property type="molecule type" value="Genomic_DNA"/>
</dbReference>
<evidence type="ECO:0000313" key="2">
    <source>
        <dbReference type="EMBL" id="KAH7272296.1"/>
    </source>
</evidence>
<feature type="domain" description="Heterokaryon incompatibility" evidence="1">
    <location>
        <begin position="104"/>
        <end position="252"/>
    </location>
</feature>
<dbReference type="InterPro" id="IPR010730">
    <property type="entry name" value="HET"/>
</dbReference>